<protein>
    <submittedName>
        <fullName evidence="1">SDR family NAD(P)-dependent oxidoreductase</fullName>
    </submittedName>
</protein>
<sequence length="220" mass="24345">MDKKTIVVVGAGQGLGNHIAKRFGKEGFRAVLMARNEQSLQDYKQQFTTEGIETYTYAVDAAKPETLTEALQWVQRTFDAPDVLIYNVGITTPDEPGKIENQELMHHYQVDVASAYHCIRQAANEEFGRKNGTIILTGGGLALYPSAAYLTLSLDKATLRAMAYALHKELQSQGIFVGTVTVCGAIGGDGFFAPSRIAESYWKMYNERSECEIVYVETNK</sequence>
<evidence type="ECO:0000313" key="1">
    <source>
        <dbReference type="EMBL" id="WWV67366.1"/>
    </source>
</evidence>
<dbReference type="PANTHER" id="PTHR43431">
    <property type="entry name" value="OXIDOREDUCTASE, SHORT CHAIN DEHYDROGENASE/REDUCTASE FAMILY (AFU_ORTHOLOGUE AFUA_5G14000)"/>
    <property type="match status" value="1"/>
</dbReference>
<dbReference type="Gene3D" id="3.40.50.720">
    <property type="entry name" value="NAD(P)-binding Rossmann-like Domain"/>
    <property type="match status" value="1"/>
</dbReference>
<dbReference type="Proteomes" id="UP001320603">
    <property type="component" value="Chromosome"/>
</dbReference>
<organism evidence="1 2">
    <name type="scientific">Parabacteroides absconsus</name>
    <dbReference type="NCBI Taxonomy" id="2951805"/>
    <lineage>
        <taxon>Bacteria</taxon>
        <taxon>Pseudomonadati</taxon>
        <taxon>Bacteroidota</taxon>
        <taxon>Bacteroidia</taxon>
        <taxon>Bacteroidales</taxon>
        <taxon>Tannerellaceae</taxon>
        <taxon>Parabacteroides</taxon>
    </lineage>
</organism>
<dbReference type="SUPFAM" id="SSF51735">
    <property type="entry name" value="NAD(P)-binding Rossmann-fold domains"/>
    <property type="match status" value="1"/>
</dbReference>
<dbReference type="InterPro" id="IPR002347">
    <property type="entry name" value="SDR_fam"/>
</dbReference>
<name>A0ABZ2INZ4_9BACT</name>
<keyword evidence="2" id="KW-1185">Reference proteome</keyword>
<evidence type="ECO:0000313" key="2">
    <source>
        <dbReference type="Proteomes" id="UP001320603"/>
    </source>
</evidence>
<dbReference type="EMBL" id="CP146284">
    <property type="protein sequence ID" value="WWV67366.1"/>
    <property type="molecule type" value="Genomic_DNA"/>
</dbReference>
<reference evidence="1 2" key="1">
    <citation type="submission" date="2024-02" db="EMBL/GenBank/DDBJ databases">
        <title>Whole genome sequencing of Parabacteroides sp. AD58.</title>
        <authorList>
            <person name="Chaplin A.V."/>
            <person name="Pikina A.P."/>
            <person name="Sokolova S.R."/>
            <person name="Korostin D.O."/>
            <person name="Efimov B.A."/>
        </authorList>
    </citation>
    <scope>NUCLEOTIDE SEQUENCE [LARGE SCALE GENOMIC DNA]</scope>
    <source>
        <strain evidence="1 2">AD58</strain>
    </source>
</reference>
<dbReference type="PANTHER" id="PTHR43431:SF1">
    <property type="entry name" value="OS08G0476300 PROTEIN"/>
    <property type="match status" value="1"/>
</dbReference>
<proteinExistence type="predicted"/>
<dbReference type="Pfam" id="PF00106">
    <property type="entry name" value="adh_short"/>
    <property type="match status" value="1"/>
</dbReference>
<accession>A0ABZ2INZ4</accession>
<dbReference type="RefSeq" id="WP_251966835.1">
    <property type="nucleotide sequence ID" value="NZ_CP146284.1"/>
</dbReference>
<gene>
    <name evidence="1" type="ORF">NEE14_005155</name>
</gene>
<dbReference type="InterPro" id="IPR036291">
    <property type="entry name" value="NAD(P)-bd_dom_sf"/>
</dbReference>